<dbReference type="GO" id="GO:0005777">
    <property type="term" value="C:peroxisome"/>
    <property type="evidence" value="ECO:0007669"/>
    <property type="project" value="UniProtKB-SubCell"/>
</dbReference>
<dbReference type="Gene3D" id="3.40.50.12780">
    <property type="entry name" value="N-terminal domain of ligase-like"/>
    <property type="match status" value="1"/>
</dbReference>
<sequence length="219" mass="24662">MLPVDKTTAIDKTRPPADSNETVPEKILREIWKHGELNPTKHAIQKIIDSEEKEVPSGERGEVCVRSSTVMMGYFNRPEATAETIDKEGWLHTGDIGYIDDNGRTYIVDRLKELIKVKGLQVAPAELEDVLLSHHQIRDAAVIGIPDTRMGELVRAYVVRGDDTLTENDVSDFVNKKVSSYKHITGEVKFVTEIPKSPSGKILRRFLRDEVAKEMKAKL</sequence>
<comment type="subcellular location">
    <subcellularLocation>
        <location evidence="1">Peroxisome</location>
    </subcellularLocation>
</comment>
<gene>
    <name evidence="4" type="primary">WBGene00103354</name>
</gene>
<keyword evidence="3" id="KW-0576">Peroxisome</keyword>
<dbReference type="PANTHER" id="PTHR24096:SF422">
    <property type="entry name" value="BCDNA.GH02901"/>
    <property type="match status" value="1"/>
</dbReference>
<dbReference type="InterPro" id="IPR045851">
    <property type="entry name" value="AMP-bd_C_sf"/>
</dbReference>
<protein>
    <submittedName>
        <fullName evidence="4">AMP-binding protein</fullName>
    </submittedName>
</protein>
<evidence type="ECO:0000256" key="1">
    <source>
        <dbReference type="ARBA" id="ARBA00004275"/>
    </source>
</evidence>
<dbReference type="GO" id="GO:0003824">
    <property type="term" value="F:catalytic activity"/>
    <property type="evidence" value="ECO:0007669"/>
    <property type="project" value="UniProtKB-ARBA"/>
</dbReference>
<accession>A0A8R1U9Q9</accession>
<dbReference type="InterPro" id="IPR042099">
    <property type="entry name" value="ANL_N_sf"/>
</dbReference>
<evidence type="ECO:0000313" key="4">
    <source>
        <dbReference type="EnsemblMetazoa" id="PPA13800.1"/>
    </source>
</evidence>
<dbReference type="PANTHER" id="PTHR24096">
    <property type="entry name" value="LONG-CHAIN-FATTY-ACID--COA LIGASE"/>
    <property type="match status" value="1"/>
</dbReference>
<dbReference type="InterPro" id="IPR025110">
    <property type="entry name" value="AMP-bd_C"/>
</dbReference>
<accession>A0A2A6C4N4</accession>
<dbReference type="SUPFAM" id="SSF56801">
    <property type="entry name" value="Acetyl-CoA synthetase-like"/>
    <property type="match status" value="1"/>
</dbReference>
<dbReference type="EnsemblMetazoa" id="PPA13800.1">
    <property type="protein sequence ID" value="PPA13800.1"/>
    <property type="gene ID" value="WBGene00103354"/>
</dbReference>
<dbReference type="Gene3D" id="3.30.300.30">
    <property type="match status" value="1"/>
</dbReference>
<dbReference type="FunFam" id="3.30.300.30:FF:000007">
    <property type="entry name" value="4-coumarate--CoA ligase 2"/>
    <property type="match status" value="1"/>
</dbReference>
<comment type="similarity">
    <text evidence="2">Belongs to the ATP-dependent AMP-binding enzyme family.</text>
</comment>
<dbReference type="Pfam" id="PF13193">
    <property type="entry name" value="AMP-binding_C"/>
    <property type="match status" value="1"/>
</dbReference>
<dbReference type="OrthoDB" id="10253869at2759"/>
<dbReference type="Proteomes" id="UP000005239">
    <property type="component" value="Unassembled WGS sequence"/>
</dbReference>
<keyword evidence="5" id="KW-1185">Reference proteome</keyword>
<organism evidence="4 5">
    <name type="scientific">Pristionchus pacificus</name>
    <name type="common">Parasitic nematode worm</name>
    <dbReference type="NCBI Taxonomy" id="54126"/>
    <lineage>
        <taxon>Eukaryota</taxon>
        <taxon>Metazoa</taxon>
        <taxon>Ecdysozoa</taxon>
        <taxon>Nematoda</taxon>
        <taxon>Chromadorea</taxon>
        <taxon>Rhabditida</taxon>
        <taxon>Rhabditina</taxon>
        <taxon>Diplogasteromorpha</taxon>
        <taxon>Diplogasteroidea</taxon>
        <taxon>Neodiplogasteridae</taxon>
        <taxon>Pristionchus</taxon>
    </lineage>
</organism>
<evidence type="ECO:0000256" key="2">
    <source>
        <dbReference type="ARBA" id="ARBA00006432"/>
    </source>
</evidence>
<evidence type="ECO:0000256" key="3">
    <source>
        <dbReference type="ARBA" id="ARBA00023140"/>
    </source>
</evidence>
<dbReference type="AlphaFoldDB" id="A0A2A6C4N4"/>
<evidence type="ECO:0000313" key="5">
    <source>
        <dbReference type="Proteomes" id="UP000005239"/>
    </source>
</evidence>
<proteinExistence type="inferred from homology"/>
<reference evidence="5" key="1">
    <citation type="journal article" date="2008" name="Nat. Genet.">
        <title>The Pristionchus pacificus genome provides a unique perspective on nematode lifestyle and parasitism.</title>
        <authorList>
            <person name="Dieterich C."/>
            <person name="Clifton S.W."/>
            <person name="Schuster L.N."/>
            <person name="Chinwalla A."/>
            <person name="Delehaunty K."/>
            <person name="Dinkelacker I."/>
            <person name="Fulton L."/>
            <person name="Fulton R."/>
            <person name="Godfrey J."/>
            <person name="Minx P."/>
            <person name="Mitreva M."/>
            <person name="Roeseler W."/>
            <person name="Tian H."/>
            <person name="Witte H."/>
            <person name="Yang S.P."/>
            <person name="Wilson R.K."/>
            <person name="Sommer R.J."/>
        </authorList>
    </citation>
    <scope>NUCLEOTIDE SEQUENCE [LARGE SCALE GENOMIC DNA]</scope>
    <source>
        <strain evidence="5">PS312</strain>
    </source>
</reference>
<reference evidence="4" key="2">
    <citation type="submission" date="2022-06" db="UniProtKB">
        <authorList>
            <consortium name="EnsemblMetazoa"/>
        </authorList>
    </citation>
    <scope>IDENTIFICATION</scope>
    <source>
        <strain evidence="4">PS312</strain>
    </source>
</reference>
<name>A0A2A6C4N4_PRIPA</name>